<dbReference type="InterPro" id="IPR027065">
    <property type="entry name" value="Lon_Prtase"/>
</dbReference>
<organism evidence="2 3">
    <name type="scientific">Actinospica acidithermotolerans</name>
    <dbReference type="NCBI Taxonomy" id="2828514"/>
    <lineage>
        <taxon>Bacteria</taxon>
        <taxon>Bacillati</taxon>
        <taxon>Actinomycetota</taxon>
        <taxon>Actinomycetes</taxon>
        <taxon>Catenulisporales</taxon>
        <taxon>Actinospicaceae</taxon>
        <taxon>Actinospica</taxon>
    </lineage>
</organism>
<comment type="caution">
    <text evidence="2">The sequence shown here is derived from an EMBL/GenBank/DDBJ whole genome shotgun (WGS) entry which is preliminary data.</text>
</comment>
<dbReference type="AlphaFoldDB" id="A0A941EEG6"/>
<feature type="domain" description="Lon proteolytic" evidence="1">
    <location>
        <begin position="132"/>
        <end position="317"/>
    </location>
</feature>
<dbReference type="Pfam" id="PF05362">
    <property type="entry name" value="Lon_C"/>
    <property type="match status" value="1"/>
</dbReference>
<keyword evidence="3" id="KW-1185">Reference proteome</keyword>
<dbReference type="PRINTS" id="PR00830">
    <property type="entry name" value="ENDOLAPTASE"/>
</dbReference>
<dbReference type="SUPFAM" id="SSF54211">
    <property type="entry name" value="Ribosomal protein S5 domain 2-like"/>
    <property type="match status" value="1"/>
</dbReference>
<dbReference type="GO" id="GO:0030163">
    <property type="term" value="P:protein catabolic process"/>
    <property type="evidence" value="ECO:0007669"/>
    <property type="project" value="InterPro"/>
</dbReference>
<dbReference type="GO" id="GO:0004252">
    <property type="term" value="F:serine-type endopeptidase activity"/>
    <property type="evidence" value="ECO:0007669"/>
    <property type="project" value="InterPro"/>
</dbReference>
<dbReference type="Proteomes" id="UP000676325">
    <property type="component" value="Unassembled WGS sequence"/>
</dbReference>
<gene>
    <name evidence="2" type="ORF">KDK95_21590</name>
</gene>
<dbReference type="GO" id="GO:0004176">
    <property type="term" value="F:ATP-dependent peptidase activity"/>
    <property type="evidence" value="ECO:0007669"/>
    <property type="project" value="InterPro"/>
</dbReference>
<accession>A0A941EEG6</accession>
<dbReference type="GO" id="GO:0006508">
    <property type="term" value="P:proteolysis"/>
    <property type="evidence" value="ECO:0007669"/>
    <property type="project" value="InterPro"/>
</dbReference>
<dbReference type="Gene3D" id="3.30.230.10">
    <property type="match status" value="1"/>
</dbReference>
<dbReference type="RefSeq" id="WP_212520050.1">
    <property type="nucleotide sequence ID" value="NZ_JAGSOH010000069.1"/>
</dbReference>
<dbReference type="EMBL" id="JAGSOH010000069">
    <property type="protein sequence ID" value="MBR7828918.1"/>
    <property type="molecule type" value="Genomic_DNA"/>
</dbReference>
<evidence type="ECO:0000313" key="3">
    <source>
        <dbReference type="Proteomes" id="UP000676325"/>
    </source>
</evidence>
<reference evidence="2" key="1">
    <citation type="submission" date="2021-04" db="EMBL/GenBank/DDBJ databases">
        <title>Genome based classification of Actinospica acidithermotolerans sp. nov., an actinobacterium isolated from an Indonesian hot spring.</title>
        <authorList>
            <person name="Kusuma A.B."/>
            <person name="Putra K.E."/>
            <person name="Nafisah S."/>
            <person name="Loh J."/>
            <person name="Nouioui I."/>
            <person name="Goodfellow M."/>
        </authorList>
    </citation>
    <scope>NUCLEOTIDE SEQUENCE</scope>
    <source>
        <strain evidence="2">MGRD01-02</strain>
    </source>
</reference>
<evidence type="ECO:0000313" key="2">
    <source>
        <dbReference type="EMBL" id="MBR7828918.1"/>
    </source>
</evidence>
<dbReference type="GO" id="GO:0005524">
    <property type="term" value="F:ATP binding"/>
    <property type="evidence" value="ECO:0007669"/>
    <property type="project" value="InterPro"/>
</dbReference>
<name>A0A941EEG6_9ACTN</name>
<dbReference type="PANTHER" id="PTHR10046">
    <property type="entry name" value="ATP DEPENDENT LON PROTEASE FAMILY MEMBER"/>
    <property type="match status" value="1"/>
</dbReference>
<protein>
    <recommendedName>
        <fullName evidence="1">Lon proteolytic domain-containing protein</fullName>
    </recommendedName>
</protein>
<proteinExistence type="predicted"/>
<evidence type="ECO:0000259" key="1">
    <source>
        <dbReference type="Pfam" id="PF05362"/>
    </source>
</evidence>
<sequence>MLFKHKHLLEELRKKGCRATGEILSMTTIGAAASASSAWAADEDLSKTWFDCRMVLRVVPEDRAQSPFEATVMTRIHTQKSQGAHVPVWYDPSDRSKVVVDYEADLERAMNFYAESRLREIRSERLAHLADQRIGVAWTPIEGALVPIEAIPRPGSGRVDVTEWPVAAVHESADAAVAHVRSAAGTYLPPRDGGWEAWFAGHDFRVFQPYGPPPATEGATDAANIRAAIALAVISALSGHMVRPEVSVTGGLGPEGALLPVASLKDVAHAARDLHSQRFIAPTGNAHELGQVGNRIREGMEIVFAADLQEVMRLSLAKHAVKGFELRS</sequence>
<dbReference type="InterPro" id="IPR014721">
    <property type="entry name" value="Ribsml_uS5_D2-typ_fold_subgr"/>
</dbReference>
<dbReference type="InterPro" id="IPR020568">
    <property type="entry name" value="Ribosomal_Su5_D2-typ_SF"/>
</dbReference>
<dbReference type="InterPro" id="IPR008269">
    <property type="entry name" value="Lon_proteolytic"/>
</dbReference>